<comment type="caution">
    <text evidence="1">The sequence shown here is derived from an EMBL/GenBank/DDBJ whole genome shotgun (WGS) entry which is preliminary data.</text>
</comment>
<protein>
    <submittedName>
        <fullName evidence="1">Uncharacterized protein</fullName>
    </submittedName>
</protein>
<organism evidence="1 2">
    <name type="scientific">Archangium gephyra</name>
    <dbReference type="NCBI Taxonomy" id="48"/>
    <lineage>
        <taxon>Bacteria</taxon>
        <taxon>Pseudomonadati</taxon>
        <taxon>Myxococcota</taxon>
        <taxon>Myxococcia</taxon>
        <taxon>Myxococcales</taxon>
        <taxon>Cystobacterineae</taxon>
        <taxon>Archangiaceae</taxon>
        <taxon>Archangium</taxon>
    </lineage>
</organism>
<accession>A0A2W5SZG1</accession>
<evidence type="ECO:0000313" key="2">
    <source>
        <dbReference type="Proteomes" id="UP000249061"/>
    </source>
</evidence>
<sequence length="122" mass="13408">MQRLLHCGRVGQHALLSTQNRRSLLSGLKTNWPIPGTDSPGAELETPLRERLDAGRIDGAHLDVHPRSLASELVNPTVEEDHLRVVRRDDAEGSTYAPRPFDQALIAMGESMVALGVVRSPR</sequence>
<dbReference type="Proteomes" id="UP000249061">
    <property type="component" value="Unassembled WGS sequence"/>
</dbReference>
<gene>
    <name evidence="1" type="ORF">DI536_30935</name>
</gene>
<dbReference type="EMBL" id="QFQP01000040">
    <property type="protein sequence ID" value="PZR06043.1"/>
    <property type="molecule type" value="Genomic_DNA"/>
</dbReference>
<evidence type="ECO:0000313" key="1">
    <source>
        <dbReference type="EMBL" id="PZR06043.1"/>
    </source>
</evidence>
<reference evidence="1 2" key="1">
    <citation type="submission" date="2017-08" db="EMBL/GenBank/DDBJ databases">
        <title>Infants hospitalized years apart are colonized by the same room-sourced microbial strains.</title>
        <authorList>
            <person name="Brooks B."/>
            <person name="Olm M.R."/>
            <person name="Firek B.A."/>
            <person name="Baker R."/>
            <person name="Thomas B.C."/>
            <person name="Morowitz M.J."/>
            <person name="Banfield J.F."/>
        </authorList>
    </citation>
    <scope>NUCLEOTIDE SEQUENCE [LARGE SCALE GENOMIC DNA]</scope>
    <source>
        <strain evidence="1">S2_003_000_R2_14</strain>
    </source>
</reference>
<proteinExistence type="predicted"/>
<name>A0A2W5SZG1_9BACT</name>
<dbReference type="AlphaFoldDB" id="A0A2W5SZG1"/>